<dbReference type="SUPFAM" id="SSF54913">
    <property type="entry name" value="GlnB-like"/>
    <property type="match status" value="1"/>
</dbReference>
<evidence type="ECO:0000256" key="1">
    <source>
        <dbReference type="ARBA" id="ARBA00010169"/>
    </source>
</evidence>
<dbReference type="EMBL" id="CP029189">
    <property type="protein sequence ID" value="QES53001.1"/>
    <property type="molecule type" value="Genomic_DNA"/>
</dbReference>
<reference evidence="2 3" key="1">
    <citation type="submission" date="2018-05" db="EMBL/GenBank/DDBJ databases">
        <title>Streptomyces venezuelae.</title>
        <authorList>
            <person name="Kim W."/>
            <person name="Lee N."/>
            <person name="Cho B.-K."/>
        </authorList>
    </citation>
    <scope>NUCLEOTIDE SEQUENCE [LARGE SCALE GENOMIC DNA]</scope>
    <source>
        <strain evidence="2 3">ATCC 21018</strain>
    </source>
</reference>
<dbReference type="GO" id="GO:0010038">
    <property type="term" value="P:response to metal ion"/>
    <property type="evidence" value="ECO:0007669"/>
    <property type="project" value="InterPro"/>
</dbReference>
<dbReference type="InterPro" id="IPR011322">
    <property type="entry name" value="N-reg_PII-like_a/b"/>
</dbReference>
<protein>
    <submittedName>
        <fullName evidence="2">Divalent-cation tolerance protein CutA</fullName>
    </submittedName>
</protein>
<gene>
    <name evidence="2" type="ORF">DEJ51_00930</name>
</gene>
<evidence type="ECO:0000313" key="2">
    <source>
        <dbReference type="EMBL" id="QES53001.1"/>
    </source>
</evidence>
<dbReference type="Pfam" id="PF03091">
    <property type="entry name" value="CutA1"/>
    <property type="match status" value="1"/>
</dbReference>
<sequence>MAGIVIAQTTVDDEQKAYDLARAAVEARLAAGVQIDARMTSFYWWKDAVQHEREYRLSFKTTVEKAAELEAWVHERHPYEVPQWIVLPAGGSSEEYLAWVVKETSTQ</sequence>
<dbReference type="PANTHER" id="PTHR23419">
    <property type="entry name" value="DIVALENT CATION TOLERANCE CUTA-RELATED"/>
    <property type="match status" value="1"/>
</dbReference>
<dbReference type="Proteomes" id="UP000324101">
    <property type="component" value="Chromosome"/>
</dbReference>
<dbReference type="InterPro" id="IPR004323">
    <property type="entry name" value="Ion_tolerance_CutA"/>
</dbReference>
<comment type="similarity">
    <text evidence="1">Belongs to the CutA family.</text>
</comment>
<dbReference type="OrthoDB" id="37622at2"/>
<dbReference type="RefSeq" id="WP_150255398.1">
    <property type="nucleotide sequence ID" value="NZ_CP029189.1"/>
</dbReference>
<name>A0A5P2DIA9_STRVZ</name>
<dbReference type="AlphaFoldDB" id="A0A5P2DIA9"/>
<dbReference type="PANTHER" id="PTHR23419:SF8">
    <property type="entry name" value="FI09726P"/>
    <property type="match status" value="1"/>
</dbReference>
<accession>A0A5P2DIA9</accession>
<evidence type="ECO:0000313" key="3">
    <source>
        <dbReference type="Proteomes" id="UP000324101"/>
    </source>
</evidence>
<dbReference type="Gene3D" id="3.30.70.120">
    <property type="match status" value="1"/>
</dbReference>
<dbReference type="GO" id="GO:0005507">
    <property type="term" value="F:copper ion binding"/>
    <property type="evidence" value="ECO:0007669"/>
    <property type="project" value="TreeGrafter"/>
</dbReference>
<organism evidence="2 3">
    <name type="scientific">Streptomyces venezuelae</name>
    <dbReference type="NCBI Taxonomy" id="54571"/>
    <lineage>
        <taxon>Bacteria</taxon>
        <taxon>Bacillati</taxon>
        <taxon>Actinomycetota</taxon>
        <taxon>Actinomycetes</taxon>
        <taxon>Kitasatosporales</taxon>
        <taxon>Streptomycetaceae</taxon>
        <taxon>Streptomyces</taxon>
    </lineage>
</organism>
<proteinExistence type="inferred from homology"/>
<dbReference type="InterPro" id="IPR015867">
    <property type="entry name" value="N-reg_PII/ATP_PRibTrfase_C"/>
</dbReference>